<dbReference type="GO" id="GO:0016787">
    <property type="term" value="F:hydrolase activity"/>
    <property type="evidence" value="ECO:0007669"/>
    <property type="project" value="InterPro"/>
</dbReference>
<evidence type="ECO:0000256" key="1">
    <source>
        <dbReference type="SAM" id="Phobius"/>
    </source>
</evidence>
<evidence type="ECO:0000313" key="4">
    <source>
        <dbReference type="EMBL" id="CAL6007162.1"/>
    </source>
</evidence>
<feature type="transmembrane region" description="Helical" evidence="1">
    <location>
        <begin position="65"/>
        <end position="87"/>
    </location>
</feature>
<dbReference type="Gene3D" id="3.60.21.10">
    <property type="match status" value="1"/>
</dbReference>
<comment type="caution">
    <text evidence="3">The sequence shown here is derived from an EMBL/GenBank/DDBJ whole genome shotgun (WGS) entry which is preliminary data.</text>
</comment>
<dbReference type="AlphaFoldDB" id="A0AA86QEJ0"/>
<protein>
    <submittedName>
        <fullName evidence="3">Alkaline phosphatase</fullName>
    </submittedName>
    <submittedName>
        <fullName evidence="4">Alkaline_phosphatase</fullName>
    </submittedName>
</protein>
<evidence type="ECO:0000313" key="3">
    <source>
        <dbReference type="EMBL" id="CAI9951677.1"/>
    </source>
</evidence>
<accession>A0AA86QEJ0</accession>
<dbReference type="Proteomes" id="UP001642409">
    <property type="component" value="Unassembled WGS sequence"/>
</dbReference>
<gene>
    <name evidence="4" type="ORF">HINF_LOCUS20504</name>
    <name evidence="3" type="ORF">HINF_LOCUS39322</name>
</gene>
<evidence type="ECO:0000313" key="5">
    <source>
        <dbReference type="Proteomes" id="UP001642409"/>
    </source>
</evidence>
<sequence>MTSESLKQEIEQAQLLSNSETDIPQVKVQIKPHMKMFYQLFIITLSIGLMTLFCCLKYFSSGYFLAESVICIFTMLYAIFQTIIAPFCVKKSLQKEFKPKKPKCQTQLWVTLIFSVIVFVEVLVSIIYWSAKSLSYGPLPYIHENGTMLHWATYNKKKSSIQLASGKVSTPKSYYHSVFVNSTQFEYKLKSSTYKYSLPPTVKRFVVLSDIHGNYRYISKMQTDYEYAVLCGDYYYLQGYLRELANSFHNFPTLPLLLARGNHDQKHIQYNQMNTRPRQYFQRVNNVFYFFIYVQSGFENEAFVFLNQNVNEALTSEHVFIVVHRPVYSTGGYGADPIFSKRLEEFIDSNKQIKFRAVFSGHDHVFASFKRNQLYYFVNGVGGGWIDRMTSKSGERKWEEKERHGALAETCESCYGYQYHIDSWMKFTRTEVDITAEKIVYTVRDLKSHKILAIYDQLLQ</sequence>
<dbReference type="InterPro" id="IPR004843">
    <property type="entry name" value="Calcineurin-like_PHP"/>
</dbReference>
<proteinExistence type="predicted"/>
<dbReference type="InterPro" id="IPR029052">
    <property type="entry name" value="Metallo-depent_PP-like"/>
</dbReference>
<dbReference type="EMBL" id="CAXDID020000055">
    <property type="protein sequence ID" value="CAL6007162.1"/>
    <property type="molecule type" value="Genomic_DNA"/>
</dbReference>
<dbReference type="EMBL" id="CATOUU010000825">
    <property type="protein sequence ID" value="CAI9951677.1"/>
    <property type="molecule type" value="Genomic_DNA"/>
</dbReference>
<name>A0AA86QEJ0_9EUKA</name>
<evidence type="ECO:0000259" key="2">
    <source>
        <dbReference type="Pfam" id="PF00149"/>
    </source>
</evidence>
<keyword evidence="1" id="KW-0812">Transmembrane</keyword>
<reference evidence="3" key="1">
    <citation type="submission" date="2023-06" db="EMBL/GenBank/DDBJ databases">
        <authorList>
            <person name="Kurt Z."/>
        </authorList>
    </citation>
    <scope>NUCLEOTIDE SEQUENCE</scope>
</reference>
<dbReference type="SUPFAM" id="SSF56300">
    <property type="entry name" value="Metallo-dependent phosphatases"/>
    <property type="match status" value="1"/>
</dbReference>
<feature type="domain" description="Calcineurin-like phosphoesterase" evidence="2">
    <location>
        <begin position="204"/>
        <end position="365"/>
    </location>
</feature>
<organism evidence="3">
    <name type="scientific">Hexamita inflata</name>
    <dbReference type="NCBI Taxonomy" id="28002"/>
    <lineage>
        <taxon>Eukaryota</taxon>
        <taxon>Metamonada</taxon>
        <taxon>Diplomonadida</taxon>
        <taxon>Hexamitidae</taxon>
        <taxon>Hexamitinae</taxon>
        <taxon>Hexamita</taxon>
    </lineage>
</organism>
<feature type="transmembrane region" description="Helical" evidence="1">
    <location>
        <begin position="37"/>
        <end position="59"/>
    </location>
</feature>
<dbReference type="CDD" id="cd00838">
    <property type="entry name" value="MPP_superfamily"/>
    <property type="match status" value="1"/>
</dbReference>
<dbReference type="Pfam" id="PF00149">
    <property type="entry name" value="Metallophos"/>
    <property type="match status" value="1"/>
</dbReference>
<keyword evidence="1" id="KW-1133">Transmembrane helix</keyword>
<keyword evidence="1" id="KW-0472">Membrane</keyword>
<feature type="transmembrane region" description="Helical" evidence="1">
    <location>
        <begin position="108"/>
        <end position="131"/>
    </location>
</feature>
<reference evidence="4 5" key="2">
    <citation type="submission" date="2024-07" db="EMBL/GenBank/DDBJ databases">
        <authorList>
            <person name="Akdeniz Z."/>
        </authorList>
    </citation>
    <scope>NUCLEOTIDE SEQUENCE [LARGE SCALE GENOMIC DNA]</scope>
</reference>
<keyword evidence="5" id="KW-1185">Reference proteome</keyword>